<comment type="function">
    <text evidence="16">Plays a role in short-term synaptic plasticity in a subset of GABAergic neurons in the brain.</text>
</comment>
<keyword evidence="8" id="KW-0967">Endosome</keyword>
<feature type="compositionally biased region" description="Low complexity" evidence="21">
    <location>
        <begin position="222"/>
        <end position="245"/>
    </location>
</feature>
<feature type="domain" description="TROVE" evidence="24">
    <location>
        <begin position="523"/>
        <end position="574"/>
    </location>
</feature>
<evidence type="ECO:0000256" key="12">
    <source>
        <dbReference type="ARBA" id="ARBA00023180"/>
    </source>
</evidence>
<dbReference type="Pfam" id="PF21222">
    <property type="entry name" value="Lamp2_2nd"/>
    <property type="match status" value="1"/>
</dbReference>
<keyword evidence="10" id="KW-0770">Synapse</keyword>
<feature type="region of interest" description="Disordered" evidence="21">
    <location>
        <begin position="162"/>
        <end position="257"/>
    </location>
</feature>
<proteinExistence type="inferred from homology"/>
<feature type="compositionally biased region" description="Low complexity" evidence="21">
    <location>
        <begin position="184"/>
        <end position="196"/>
    </location>
</feature>
<evidence type="ECO:0000256" key="20">
    <source>
        <dbReference type="PROSITE-ProRule" id="PRU00740"/>
    </source>
</evidence>
<keyword evidence="9 22" id="KW-1133">Transmembrane helix</keyword>
<dbReference type="InterPro" id="IPR048524">
    <property type="entry name" value="Lamp2-like_TM"/>
</dbReference>
<evidence type="ECO:0000256" key="21">
    <source>
        <dbReference type="SAM" id="MobiDB-lite"/>
    </source>
</evidence>
<evidence type="ECO:0000256" key="9">
    <source>
        <dbReference type="ARBA" id="ARBA00022989"/>
    </source>
</evidence>
<evidence type="ECO:0000256" key="15">
    <source>
        <dbReference type="ARBA" id="ARBA00029428"/>
    </source>
</evidence>
<comment type="similarity">
    <text evidence="5 20">Belongs to the LAMP family.</text>
</comment>
<evidence type="ECO:0000259" key="25">
    <source>
        <dbReference type="Pfam" id="PF21222"/>
    </source>
</evidence>
<dbReference type="Gene3D" id="2.40.160.110">
    <property type="match status" value="3"/>
</dbReference>
<evidence type="ECO:0000256" key="5">
    <source>
        <dbReference type="ARBA" id="ARBA00009644"/>
    </source>
</evidence>
<sequence length="580" mass="62764">MMDMSANLTLLLNSNASFKAETTLDGGAMSSGECGQPASNIELIFASGIKGLLAFNFKLGADSKVKMDIVLTFTPDFIFKNGDSDIKIAKTVSSTQLSTMTASYTCKEPRVIKFNPVTGKDGDEYDFSMTISDVKIQAFNVSGTTYSPAEDCTAIDGVTTEAAMTSQPPAQTTEKNNDKTSEAPPATTQPTTKPPTNESTSEAPTTKPPTNESTSQAPTTKPPTNESTSEAPTTTPAQPTTTAYPTPKPGSPDVNTYKASNGNGTCLMFKAGIEFTLPVLVKGTNVTKTLGIHKEDKSNDTEFTGDCDASNTTQTMTVTFYKTSTILMTFTKTDTGYYFSDVDIKFDLNKELFPDIDQPGSLSVRKTFTKSQFAADKDGSYKCNDKSDLALMNGVNMRTYNLQYAAFQKNITEFKSSGSLSVRKTFTKSQFAADKDGSYKCNDKSDLALMNGVNMRTYNLQYAAFQKNITEFKSSGISECSADSDTNSVVPIAVGAALAGLVVIVLIAYLIGRKRSRQSGYEQVALYTRKQLNIRTTANFLLAMAANIDLCRPFLKKYYGASISLPPDWIEVAEIFLIIG</sequence>
<evidence type="ECO:0000256" key="6">
    <source>
        <dbReference type="ARBA" id="ARBA00022692"/>
    </source>
</evidence>
<evidence type="ECO:0000256" key="1">
    <source>
        <dbReference type="ARBA" id="ARBA00004151"/>
    </source>
</evidence>
<dbReference type="GO" id="GO:0072594">
    <property type="term" value="P:establishment of protein localization to organelle"/>
    <property type="evidence" value="ECO:0007669"/>
    <property type="project" value="TreeGrafter"/>
</dbReference>
<accession>A0A6J8EKR0</accession>
<dbReference type="GO" id="GO:0005765">
    <property type="term" value="C:lysosomal membrane"/>
    <property type="evidence" value="ECO:0007669"/>
    <property type="project" value="TreeGrafter"/>
</dbReference>
<dbReference type="Pfam" id="PF05731">
    <property type="entry name" value="TROVE"/>
    <property type="match status" value="1"/>
</dbReference>
<dbReference type="Pfam" id="PF01299">
    <property type="entry name" value="Lamp2-like_luminal"/>
    <property type="match status" value="1"/>
</dbReference>
<dbReference type="InterPro" id="IPR002000">
    <property type="entry name" value="Lysosome-assoc_membr_glycop"/>
</dbReference>
<comment type="caution">
    <text evidence="20">Lacks conserved residue(s) required for the propagation of feature annotation.</text>
</comment>
<dbReference type="Proteomes" id="UP000507470">
    <property type="component" value="Unassembled WGS sequence"/>
</dbReference>
<name>A0A6J8EKR0_MYTCO</name>
<evidence type="ECO:0000259" key="23">
    <source>
        <dbReference type="Pfam" id="PF01299"/>
    </source>
</evidence>
<keyword evidence="13" id="KW-0966">Cell projection</keyword>
<feature type="domain" description="Lysosome-associated membrane glycoprotein 2-like luminal" evidence="23">
    <location>
        <begin position="252"/>
        <end position="409"/>
    </location>
</feature>
<keyword evidence="14" id="KW-0968">Cytoplasmic vesicle</keyword>
<feature type="transmembrane region" description="Helical" evidence="22">
    <location>
        <begin position="489"/>
        <end position="511"/>
    </location>
</feature>
<evidence type="ECO:0000313" key="27">
    <source>
        <dbReference type="Proteomes" id="UP000507470"/>
    </source>
</evidence>
<evidence type="ECO:0000256" key="17">
    <source>
        <dbReference type="ARBA" id="ARBA00060492"/>
    </source>
</evidence>
<dbReference type="OrthoDB" id="6232933at2759"/>
<evidence type="ECO:0000256" key="10">
    <source>
        <dbReference type="ARBA" id="ARBA00023018"/>
    </source>
</evidence>
<evidence type="ECO:0000256" key="18">
    <source>
        <dbReference type="ARBA" id="ARBA00074379"/>
    </source>
</evidence>
<dbReference type="EMBL" id="CACVKT020009207">
    <property type="protein sequence ID" value="CAC5421038.1"/>
    <property type="molecule type" value="Genomic_DNA"/>
</dbReference>
<keyword evidence="11 20" id="KW-0472">Membrane</keyword>
<evidence type="ECO:0000256" key="13">
    <source>
        <dbReference type="ARBA" id="ARBA00023273"/>
    </source>
</evidence>
<feature type="domain" description="Lysosome-associated membrane glycoprotein 2-like transmembrane" evidence="25">
    <location>
        <begin position="490"/>
        <end position="521"/>
    </location>
</feature>
<evidence type="ECO:0000259" key="24">
    <source>
        <dbReference type="Pfam" id="PF05731"/>
    </source>
</evidence>
<keyword evidence="12" id="KW-0325">Glycoprotein</keyword>
<dbReference type="PANTHER" id="PTHR11506:SF35">
    <property type="entry name" value="LYSOSOME-ASSOCIATED MEMBRANE GLYCOPROTEIN 5"/>
    <property type="match status" value="1"/>
</dbReference>
<reference evidence="26 27" key="1">
    <citation type="submission" date="2020-06" db="EMBL/GenBank/DDBJ databases">
        <authorList>
            <person name="Li R."/>
            <person name="Bekaert M."/>
        </authorList>
    </citation>
    <scope>NUCLEOTIDE SEQUENCE [LARGE SCALE GENOMIC DNA]</scope>
    <source>
        <strain evidence="27">wild</strain>
    </source>
</reference>
<evidence type="ECO:0000256" key="22">
    <source>
        <dbReference type="SAM" id="Phobius"/>
    </source>
</evidence>
<evidence type="ECO:0000313" key="26">
    <source>
        <dbReference type="EMBL" id="CAC5421038.1"/>
    </source>
</evidence>
<dbReference type="AlphaFoldDB" id="A0A6J8EKR0"/>
<organism evidence="26 27">
    <name type="scientific">Mytilus coruscus</name>
    <name type="common">Sea mussel</name>
    <dbReference type="NCBI Taxonomy" id="42192"/>
    <lineage>
        <taxon>Eukaryota</taxon>
        <taxon>Metazoa</taxon>
        <taxon>Spiralia</taxon>
        <taxon>Lophotrochozoa</taxon>
        <taxon>Mollusca</taxon>
        <taxon>Bivalvia</taxon>
        <taxon>Autobranchia</taxon>
        <taxon>Pteriomorphia</taxon>
        <taxon>Mytilida</taxon>
        <taxon>Mytiloidea</taxon>
        <taxon>Mytilidae</taxon>
        <taxon>Mytilinae</taxon>
        <taxon>Mytilus</taxon>
    </lineage>
</organism>
<gene>
    <name evidence="26" type="ORF">MCOR_53194</name>
</gene>
<evidence type="ECO:0000256" key="16">
    <source>
        <dbReference type="ARBA" id="ARBA00053950"/>
    </source>
</evidence>
<evidence type="ECO:0000256" key="8">
    <source>
        <dbReference type="ARBA" id="ARBA00022753"/>
    </source>
</evidence>
<evidence type="ECO:0000256" key="3">
    <source>
        <dbReference type="ARBA" id="ARBA00004172"/>
    </source>
</evidence>
<keyword evidence="27" id="KW-1185">Reference proteome</keyword>
<dbReference type="InterPro" id="IPR008858">
    <property type="entry name" value="TROVE_dom"/>
</dbReference>
<evidence type="ECO:0000256" key="7">
    <source>
        <dbReference type="ARBA" id="ARBA00022729"/>
    </source>
</evidence>
<evidence type="ECO:0000256" key="4">
    <source>
        <dbReference type="ARBA" id="ARBA00004279"/>
    </source>
</evidence>
<evidence type="ECO:0000256" key="14">
    <source>
        <dbReference type="ARBA" id="ARBA00023329"/>
    </source>
</evidence>
<dbReference type="PROSITE" id="PS51407">
    <property type="entry name" value="LAMP_3"/>
    <property type="match status" value="1"/>
</dbReference>
<dbReference type="GO" id="GO:0031902">
    <property type="term" value="C:late endosome membrane"/>
    <property type="evidence" value="ECO:0007669"/>
    <property type="project" value="TreeGrafter"/>
</dbReference>
<dbReference type="InterPro" id="IPR048528">
    <property type="entry name" value="Lamp2-like_luminal"/>
</dbReference>
<evidence type="ECO:0000256" key="11">
    <source>
        <dbReference type="ARBA" id="ARBA00023136"/>
    </source>
</evidence>
<evidence type="ECO:0000256" key="19">
    <source>
        <dbReference type="ARBA" id="ARBA00076257"/>
    </source>
</evidence>
<protein>
    <recommendedName>
        <fullName evidence="18">Lysosome-associated membrane glycoprotein 5</fullName>
    </recommendedName>
    <alternativeName>
        <fullName evidence="19">Lysosome-associated membrane protein 5</fullName>
    </alternativeName>
</protein>
<comment type="subcellular location">
    <subcellularLocation>
        <location evidence="4">Cell projection</location>
        <location evidence="4">Dendrite</location>
    </subcellularLocation>
    <subcellularLocation>
        <location evidence="17">Cell projection</location>
        <location evidence="17">Growth cone membrane</location>
        <topology evidence="17">Single-pass type I membrane protein</topology>
    </subcellularLocation>
    <subcellularLocation>
        <location evidence="15">Cytoplasmic vesicle</location>
        <location evidence="15">Secretory vesicle</location>
        <location evidence="15">Synaptic vesicle membrane</location>
        <topology evidence="15">Single-pass type I membrane protein</topology>
    </subcellularLocation>
    <subcellularLocation>
        <location evidence="2">Early endosome membrane</location>
        <topology evidence="2">Single-pass type I membrane protein</topology>
    </subcellularLocation>
    <subcellularLocation>
        <location evidence="1">Endoplasmic reticulum-Golgi intermediate compartment membrane</location>
        <topology evidence="1">Single-pass type I membrane protein</topology>
    </subcellularLocation>
    <subcellularLocation>
        <location evidence="20">Membrane</location>
        <topology evidence="20">Single-pass type I membrane protein</topology>
    </subcellularLocation>
    <subcellularLocation>
        <location evidence="3">Recycling endosome</location>
    </subcellularLocation>
</comment>
<keyword evidence="6 20" id="KW-0812">Transmembrane</keyword>
<dbReference type="PANTHER" id="PTHR11506">
    <property type="entry name" value="LYSOSOME-ASSOCIATED MEMBRANE GLYCOPROTEIN"/>
    <property type="match status" value="1"/>
</dbReference>
<keyword evidence="7" id="KW-0732">Signal</keyword>
<dbReference type="GO" id="GO:0005886">
    <property type="term" value="C:plasma membrane"/>
    <property type="evidence" value="ECO:0007669"/>
    <property type="project" value="UniProtKB-SubCell"/>
</dbReference>
<feature type="compositionally biased region" description="Polar residues" evidence="21">
    <location>
        <begin position="162"/>
        <end position="174"/>
    </location>
</feature>
<feature type="compositionally biased region" description="Polar residues" evidence="21">
    <location>
        <begin position="197"/>
        <end position="219"/>
    </location>
</feature>
<dbReference type="GO" id="GO:0003723">
    <property type="term" value="F:RNA binding"/>
    <property type="evidence" value="ECO:0007669"/>
    <property type="project" value="InterPro"/>
</dbReference>
<evidence type="ECO:0000256" key="2">
    <source>
        <dbReference type="ARBA" id="ARBA00004158"/>
    </source>
</evidence>